<dbReference type="GO" id="GO:0003700">
    <property type="term" value="F:DNA-binding transcription factor activity"/>
    <property type="evidence" value="ECO:0007669"/>
    <property type="project" value="InterPro"/>
</dbReference>
<dbReference type="InterPro" id="IPR036388">
    <property type="entry name" value="WH-like_DNA-bd_sf"/>
</dbReference>
<dbReference type="HOGENOM" id="CLU_017584_10_0_9"/>
<dbReference type="AlphaFoldDB" id="C7G813"/>
<dbReference type="InterPro" id="IPR000524">
    <property type="entry name" value="Tscrpt_reg_HTH_GntR"/>
</dbReference>
<gene>
    <name evidence="5" type="ORF">ROSINTL182_06037</name>
</gene>
<name>C7G813_9FIRM</name>
<proteinExistence type="predicted"/>
<reference evidence="5 6" key="1">
    <citation type="submission" date="2009-08" db="EMBL/GenBank/DDBJ databases">
        <authorList>
            <person name="Weinstock G."/>
            <person name="Sodergren E."/>
            <person name="Clifton S."/>
            <person name="Fulton L."/>
            <person name="Fulton B."/>
            <person name="Courtney L."/>
            <person name="Fronick C."/>
            <person name="Harrison M."/>
            <person name="Strong C."/>
            <person name="Farmer C."/>
            <person name="Delahaunty K."/>
            <person name="Markovic C."/>
            <person name="Hall O."/>
            <person name="Minx P."/>
            <person name="Tomlinson C."/>
            <person name="Mitreva M."/>
            <person name="Nelson J."/>
            <person name="Hou S."/>
            <person name="Wollam A."/>
            <person name="Pepin K.H."/>
            <person name="Johnson M."/>
            <person name="Bhonagiri V."/>
            <person name="Nash W.E."/>
            <person name="Warren W."/>
            <person name="Chinwalla A."/>
            <person name="Mardis E.R."/>
            <person name="Wilson R.K."/>
        </authorList>
    </citation>
    <scope>NUCLEOTIDE SEQUENCE [LARGE SCALE GENOMIC DNA]</scope>
    <source>
        <strain evidence="5 6">L1-82</strain>
    </source>
</reference>
<evidence type="ECO:0000313" key="6">
    <source>
        <dbReference type="Proteomes" id="UP000004828"/>
    </source>
</evidence>
<keyword evidence="3" id="KW-0804">Transcription</keyword>
<evidence type="ECO:0000256" key="3">
    <source>
        <dbReference type="ARBA" id="ARBA00023163"/>
    </source>
</evidence>
<dbReference type="Pfam" id="PF00392">
    <property type="entry name" value="GntR"/>
    <property type="match status" value="1"/>
</dbReference>
<dbReference type="InterPro" id="IPR036390">
    <property type="entry name" value="WH_DNA-bd_sf"/>
</dbReference>
<evidence type="ECO:0000256" key="1">
    <source>
        <dbReference type="ARBA" id="ARBA00023015"/>
    </source>
</evidence>
<evidence type="ECO:0000256" key="2">
    <source>
        <dbReference type="ARBA" id="ARBA00023125"/>
    </source>
</evidence>
<dbReference type="PANTHER" id="PTHR38445">
    <property type="entry name" value="HTH-TYPE TRANSCRIPTIONAL REPRESSOR YTRA"/>
    <property type="match status" value="1"/>
</dbReference>
<organism evidence="5 6">
    <name type="scientific">Roseburia intestinalis L1-82</name>
    <dbReference type="NCBI Taxonomy" id="536231"/>
    <lineage>
        <taxon>Bacteria</taxon>
        <taxon>Bacillati</taxon>
        <taxon>Bacillota</taxon>
        <taxon>Clostridia</taxon>
        <taxon>Lachnospirales</taxon>
        <taxon>Lachnospiraceae</taxon>
        <taxon>Roseburia</taxon>
    </lineage>
</organism>
<dbReference type="CDD" id="cd07377">
    <property type="entry name" value="WHTH_GntR"/>
    <property type="match status" value="1"/>
</dbReference>
<keyword evidence="2" id="KW-0238">DNA-binding</keyword>
<dbReference type="PANTHER" id="PTHR38445:SF6">
    <property type="entry name" value="GNTR-FAMILY TRANSCRIPTIONAL REGULATOR"/>
    <property type="match status" value="1"/>
</dbReference>
<dbReference type="Gene3D" id="1.10.10.10">
    <property type="entry name" value="Winged helix-like DNA-binding domain superfamily/Winged helix DNA-binding domain"/>
    <property type="match status" value="1"/>
</dbReference>
<dbReference type="SMART" id="SM00345">
    <property type="entry name" value="HTH_GNTR"/>
    <property type="match status" value="1"/>
</dbReference>
<keyword evidence="1" id="KW-0805">Transcription regulation</keyword>
<evidence type="ECO:0000259" key="4">
    <source>
        <dbReference type="PROSITE" id="PS50949"/>
    </source>
</evidence>
<feature type="domain" description="HTH gntR-type" evidence="4">
    <location>
        <begin position="67"/>
        <end position="135"/>
    </location>
</feature>
<dbReference type="GO" id="GO:0003677">
    <property type="term" value="F:DNA binding"/>
    <property type="evidence" value="ECO:0007669"/>
    <property type="project" value="UniProtKB-KW"/>
</dbReference>
<comment type="caution">
    <text evidence="5">The sequence shown here is derived from an EMBL/GenBank/DDBJ whole genome shotgun (WGS) entry which is preliminary data.</text>
</comment>
<dbReference type="SUPFAM" id="SSF46785">
    <property type="entry name" value="Winged helix' DNA-binding domain"/>
    <property type="match status" value="1"/>
</dbReference>
<accession>C7G813</accession>
<evidence type="ECO:0000313" key="5">
    <source>
        <dbReference type="EMBL" id="EEV02034.1"/>
    </source>
</evidence>
<dbReference type="EMBL" id="ABYJ02000048">
    <property type="protein sequence ID" value="EEV02034.1"/>
    <property type="molecule type" value="Genomic_DNA"/>
</dbReference>
<dbReference type="PROSITE" id="PS50949">
    <property type="entry name" value="HTH_GNTR"/>
    <property type="match status" value="1"/>
</dbReference>
<dbReference type="Proteomes" id="UP000004828">
    <property type="component" value="Unassembled WGS sequence"/>
</dbReference>
<sequence>MAPVFPGISFLENQTPSLAFSCYVIYIVIKSEYFTKKSLDTFLVLLYYFTSTKKRGDTMAWNLNSDRPIFIQIVERIEMDIISGKYKPGDKLPSVRDLAAEAAVNPNTMQKAFTELERTGLVFSQRTTGRFITEDTSMIDELKSTLAKDKITELLSFMQQLGFQENEILAMIGQTMKGEK</sequence>
<protein>
    <submittedName>
        <fullName evidence="5">Transcriptional regulator, GntR family</fullName>
    </submittedName>
</protein>